<dbReference type="STRING" id="1457250.GCA_000755225_00253"/>
<sequence>MARRSGRVLRAHPNLLILPLLGGIAGIAFMATLFGGLFVGGFYESPGPVLYGALFVAYVIETFIASFFAAALVAATREAFHGETPTVGGAMRAAWDHKWPLLAWSVIAAIIGVIIQAIESQDNLLARILAGLFAVAWSVMTYFIVPVIVFEDESISGMFTESARTFKNTWGESIGAMGAINIVTFLLVLVGVLLGAATFLVVPGTVGILAAIAIGFTGIIFGLLIGKSLTGIAKTALYVYATENTAPEFFEDMDFSALGGEDSGSSSSRMSGGRI</sequence>
<keyword evidence="3" id="KW-1185">Reference proteome</keyword>
<keyword evidence="1" id="KW-1133">Transmembrane helix</keyword>
<evidence type="ECO:0000256" key="1">
    <source>
        <dbReference type="SAM" id="Phobius"/>
    </source>
</evidence>
<organism evidence="2 3">
    <name type="scientific">Halapricum salinum</name>
    <dbReference type="NCBI Taxonomy" id="1457250"/>
    <lineage>
        <taxon>Archaea</taxon>
        <taxon>Methanobacteriati</taxon>
        <taxon>Methanobacteriota</taxon>
        <taxon>Stenosarchaea group</taxon>
        <taxon>Halobacteria</taxon>
        <taxon>Halobacteriales</taxon>
        <taxon>Haloarculaceae</taxon>
        <taxon>Halapricum</taxon>
    </lineage>
</organism>
<feature type="transmembrane region" description="Helical" evidence="1">
    <location>
        <begin position="174"/>
        <end position="200"/>
    </location>
</feature>
<reference evidence="2 3" key="1">
    <citation type="journal article" date="2019" name="Nat. Commun.">
        <title>A new type of DNA phosphorothioation-based antiviral system in archaea.</title>
        <authorList>
            <person name="Xiong L."/>
            <person name="Liu S."/>
            <person name="Chen S."/>
            <person name="Xiao Y."/>
            <person name="Zhu B."/>
            <person name="Gao Y."/>
            <person name="Zhang Y."/>
            <person name="Chen B."/>
            <person name="Luo J."/>
            <person name="Deng Z."/>
            <person name="Chen X."/>
            <person name="Wang L."/>
            <person name="Chen S."/>
        </authorList>
    </citation>
    <scope>NUCLEOTIDE SEQUENCE [LARGE SCALE GENOMIC DNA]</scope>
    <source>
        <strain evidence="2 3">CBA1105</strain>
    </source>
</reference>
<protein>
    <recommendedName>
        <fullName evidence="4">DUF4013 domain-containing protein</fullName>
    </recommendedName>
</protein>
<feature type="transmembrane region" description="Helical" evidence="1">
    <location>
        <begin position="20"/>
        <end position="43"/>
    </location>
</feature>
<dbReference type="Proteomes" id="UP000296706">
    <property type="component" value="Chromosome"/>
</dbReference>
<keyword evidence="1" id="KW-0812">Transmembrane</keyword>
<keyword evidence="1" id="KW-0472">Membrane</keyword>
<evidence type="ECO:0000313" key="3">
    <source>
        <dbReference type="Proteomes" id="UP000296706"/>
    </source>
</evidence>
<feature type="transmembrane region" description="Helical" evidence="1">
    <location>
        <begin position="124"/>
        <end position="150"/>
    </location>
</feature>
<dbReference type="InterPro" id="IPR046157">
    <property type="entry name" value="DUF6159"/>
</dbReference>
<proteinExistence type="predicted"/>
<name>A0A4D6HI18_9EURY</name>
<dbReference type="Pfam" id="PF19656">
    <property type="entry name" value="DUF6159"/>
    <property type="match status" value="1"/>
</dbReference>
<feature type="transmembrane region" description="Helical" evidence="1">
    <location>
        <begin position="49"/>
        <end position="75"/>
    </location>
</feature>
<accession>A0A4D6HI18</accession>
<evidence type="ECO:0000313" key="2">
    <source>
        <dbReference type="EMBL" id="QCC52886.1"/>
    </source>
</evidence>
<dbReference type="EMBL" id="CP031310">
    <property type="protein sequence ID" value="QCC52886.1"/>
    <property type="molecule type" value="Genomic_DNA"/>
</dbReference>
<feature type="transmembrane region" description="Helical" evidence="1">
    <location>
        <begin position="206"/>
        <end position="225"/>
    </location>
</feature>
<feature type="transmembrane region" description="Helical" evidence="1">
    <location>
        <begin position="101"/>
        <end position="118"/>
    </location>
</feature>
<evidence type="ECO:0008006" key="4">
    <source>
        <dbReference type="Google" id="ProtNLM"/>
    </source>
</evidence>
<gene>
    <name evidence="2" type="ORF">DV733_06175</name>
</gene>
<dbReference type="AlphaFoldDB" id="A0A4D6HI18"/>
<dbReference type="KEGG" id="hsn:DV733_06175"/>